<gene>
    <name evidence="1" type="ORF">PG993_008269</name>
</gene>
<proteinExistence type="predicted"/>
<dbReference type="Proteomes" id="UP001444661">
    <property type="component" value="Unassembled WGS sequence"/>
</dbReference>
<dbReference type="EMBL" id="JAQQWK010000006">
    <property type="protein sequence ID" value="KAK8039858.1"/>
    <property type="molecule type" value="Genomic_DNA"/>
</dbReference>
<protein>
    <submittedName>
        <fullName evidence="1">Uncharacterized protein</fullName>
    </submittedName>
</protein>
<reference evidence="1 2" key="1">
    <citation type="submission" date="2023-01" db="EMBL/GenBank/DDBJ databases">
        <title>Analysis of 21 Apiospora genomes using comparative genomics revels a genus with tremendous synthesis potential of carbohydrate active enzymes and secondary metabolites.</title>
        <authorList>
            <person name="Sorensen T."/>
        </authorList>
    </citation>
    <scope>NUCLEOTIDE SEQUENCE [LARGE SCALE GENOMIC DNA]</scope>
    <source>
        <strain evidence="1 2">CBS 33761</strain>
    </source>
</reference>
<keyword evidence="2" id="KW-1185">Reference proteome</keyword>
<accession>A0ABR1T282</accession>
<organism evidence="1 2">
    <name type="scientific">Apiospora rasikravindrae</name>
    <dbReference type="NCBI Taxonomy" id="990691"/>
    <lineage>
        <taxon>Eukaryota</taxon>
        <taxon>Fungi</taxon>
        <taxon>Dikarya</taxon>
        <taxon>Ascomycota</taxon>
        <taxon>Pezizomycotina</taxon>
        <taxon>Sordariomycetes</taxon>
        <taxon>Xylariomycetidae</taxon>
        <taxon>Amphisphaeriales</taxon>
        <taxon>Apiosporaceae</taxon>
        <taxon>Apiospora</taxon>
    </lineage>
</organism>
<sequence>MGGDSLPQHHAEPPHVVVRGAGIDPGLPGGVFLHRCADDDEVENPPLALRHALCPRPIPPGVHGRQVPEDPTLAIAHRRMVPALARQVESLIRRGDCRVEDQAAGERGGDATGVGI</sequence>
<comment type="caution">
    <text evidence="1">The sequence shown here is derived from an EMBL/GenBank/DDBJ whole genome shotgun (WGS) entry which is preliminary data.</text>
</comment>
<evidence type="ECO:0000313" key="1">
    <source>
        <dbReference type="EMBL" id="KAK8039858.1"/>
    </source>
</evidence>
<evidence type="ECO:0000313" key="2">
    <source>
        <dbReference type="Proteomes" id="UP001444661"/>
    </source>
</evidence>
<name>A0ABR1T282_9PEZI</name>